<feature type="region of interest" description="Disordered" evidence="2">
    <location>
        <begin position="326"/>
        <end position="345"/>
    </location>
</feature>
<sequence length="390" mass="41478">MILRGHTRRVTCLLYPHGDAGGAPAAGAGPAGAGAVPTPRYPANQLVSGGADFAVIIWDLTTGAQLTRFVVQAGPVLQLMTTPSTCSVFSSRGHWEISSAVSTQHLVAVVALANTLQHRNAATLHPFRERSRRLHLVTAKNMSVSAEQDAAFRQDQSRIKQGWSTLTALHSVLLPDAVHRAGADAYKPPLLEVLARRWQSRCQEIRDAAQVLLQTELVRIGRTGRQRVIDEWFPHLPSLTETQHGAPANPAAPSAPTATATPMASNSQPINGTVNNSNSAANSTVVNSNSNNNSNAQNNSNNHSTERPQQTDAQHIVEDYHFDEDHLEGLTSSGGGEGSSGAHKHSQQGVAIVLLAVIGAYHGHHQEEGFSLGSPLAVKTSEWSVPSGGQ</sequence>
<dbReference type="SUPFAM" id="SSF50978">
    <property type="entry name" value="WD40 repeat-like"/>
    <property type="match status" value="1"/>
</dbReference>
<comment type="caution">
    <text evidence="3">The sequence shown here is derived from an EMBL/GenBank/DDBJ whole genome shotgun (WGS) entry which is preliminary data.</text>
</comment>
<evidence type="ECO:0000256" key="1">
    <source>
        <dbReference type="PROSITE-ProRule" id="PRU00221"/>
    </source>
</evidence>
<evidence type="ECO:0000313" key="3">
    <source>
        <dbReference type="EMBL" id="KAA0199095.1"/>
    </source>
</evidence>
<dbReference type="GO" id="GO:0005737">
    <property type="term" value="C:cytoplasm"/>
    <property type="evidence" value="ECO:0007669"/>
    <property type="project" value="TreeGrafter"/>
</dbReference>
<proteinExistence type="predicted"/>
<feature type="compositionally biased region" description="Low complexity" evidence="2">
    <location>
        <begin position="246"/>
        <end position="303"/>
    </location>
</feature>
<dbReference type="InterPro" id="IPR001680">
    <property type="entry name" value="WD40_rpt"/>
</dbReference>
<evidence type="ECO:0000256" key="2">
    <source>
        <dbReference type="SAM" id="MobiDB-lite"/>
    </source>
</evidence>
<dbReference type="InterPro" id="IPR049916">
    <property type="entry name" value="WDR72-like"/>
</dbReference>
<name>A0A6A0H636_HYAAZ</name>
<reference evidence="3" key="2">
    <citation type="journal article" date="2018" name="Environ. Sci. Technol.">
        <title>The Toxicogenome of Hyalella azteca: A Model for Sediment Ecotoxicology and Evolutionary Toxicology.</title>
        <authorList>
            <person name="Poynton H.C."/>
            <person name="Hasenbein S."/>
            <person name="Benoit J.B."/>
            <person name="Sepulveda M.S."/>
            <person name="Poelchau M.F."/>
            <person name="Hughes D.S.T."/>
            <person name="Murali S.C."/>
            <person name="Chen S."/>
            <person name="Glastad K.M."/>
            <person name="Goodisman M.A.D."/>
            <person name="Werren J.H."/>
            <person name="Vineis J.H."/>
            <person name="Bowen J.L."/>
            <person name="Friedrich M."/>
            <person name="Jones J."/>
            <person name="Robertson H.M."/>
            <person name="Feyereisen R."/>
            <person name="Mechler-Hickson A."/>
            <person name="Mathers N."/>
            <person name="Lee C.E."/>
            <person name="Colbourne J.K."/>
            <person name="Biales A."/>
            <person name="Johnston J.S."/>
            <person name="Wellborn G.A."/>
            <person name="Rosendale A.J."/>
            <person name="Cridge A.G."/>
            <person name="Munoz-Torres M.C."/>
            <person name="Bain P.A."/>
            <person name="Manny A.R."/>
            <person name="Major K.M."/>
            <person name="Lambert F.N."/>
            <person name="Vulpe C.D."/>
            <person name="Tuck P."/>
            <person name="Blalock B.J."/>
            <person name="Lin Y.Y."/>
            <person name="Smith M.E."/>
            <person name="Ochoa-Acuna H."/>
            <person name="Chen M.M."/>
            <person name="Childers C.P."/>
            <person name="Qu J."/>
            <person name="Dugan S."/>
            <person name="Lee S.L."/>
            <person name="Chao H."/>
            <person name="Dinh H."/>
            <person name="Han Y."/>
            <person name="Doddapaneni H."/>
            <person name="Worley K.C."/>
            <person name="Muzny D.M."/>
            <person name="Gibbs R.A."/>
            <person name="Richards S."/>
        </authorList>
    </citation>
    <scope>NUCLEOTIDE SEQUENCE</scope>
    <source>
        <strain evidence="3">HAZT.00-mixed</strain>
        <tissue evidence="3">Whole organism</tissue>
    </source>
</reference>
<keyword evidence="1" id="KW-0853">WD repeat</keyword>
<dbReference type="PANTHER" id="PTHR44099">
    <property type="entry name" value="RABCONNECTIN-3B, ISOFORM A"/>
    <property type="match status" value="1"/>
</dbReference>
<dbReference type="AlphaFoldDB" id="A0A6A0H636"/>
<reference evidence="3" key="3">
    <citation type="submission" date="2019-06" db="EMBL/GenBank/DDBJ databases">
        <authorList>
            <person name="Poynton C."/>
            <person name="Hasenbein S."/>
            <person name="Benoit J.B."/>
            <person name="Sepulveda M.S."/>
            <person name="Poelchau M.F."/>
            <person name="Murali S.C."/>
            <person name="Chen S."/>
            <person name="Glastad K.M."/>
            <person name="Werren J.H."/>
            <person name="Vineis J.H."/>
            <person name="Bowen J.L."/>
            <person name="Friedrich M."/>
            <person name="Jones J."/>
            <person name="Robertson H.M."/>
            <person name="Feyereisen R."/>
            <person name="Mechler-Hickson A."/>
            <person name="Mathers N."/>
            <person name="Lee C.E."/>
            <person name="Colbourne J.K."/>
            <person name="Biales A."/>
            <person name="Johnston J.S."/>
            <person name="Wellborn G.A."/>
            <person name="Rosendale A.J."/>
            <person name="Cridge A.G."/>
            <person name="Munoz-Torres M.C."/>
            <person name="Bain P.A."/>
            <person name="Manny A.R."/>
            <person name="Major K.M."/>
            <person name="Lambert F.N."/>
            <person name="Vulpe C.D."/>
            <person name="Tuck P."/>
            <person name="Blalock B.J."/>
            <person name="Lin Y.-Y."/>
            <person name="Smith M.E."/>
            <person name="Ochoa-Acuna H."/>
            <person name="Chen M.-J.M."/>
            <person name="Childers C.P."/>
            <person name="Qu J."/>
            <person name="Dugan S."/>
            <person name="Lee S.L."/>
            <person name="Chao H."/>
            <person name="Dinh H."/>
            <person name="Han Y."/>
            <person name="Doddapaneni H."/>
            <person name="Worley K.C."/>
            <person name="Muzny D.M."/>
            <person name="Gibbs R.A."/>
            <person name="Richards S."/>
        </authorList>
    </citation>
    <scope>NUCLEOTIDE SEQUENCE</scope>
    <source>
        <strain evidence="3">HAZT.00-mixed</strain>
        <tissue evidence="3">Whole organism</tissue>
    </source>
</reference>
<dbReference type="PROSITE" id="PS50082">
    <property type="entry name" value="WD_REPEATS_2"/>
    <property type="match status" value="1"/>
</dbReference>
<dbReference type="EMBL" id="JQDR03007133">
    <property type="protein sequence ID" value="KAA0199095.1"/>
    <property type="molecule type" value="Genomic_DNA"/>
</dbReference>
<feature type="repeat" description="WD" evidence="1">
    <location>
        <begin position="46"/>
        <end position="68"/>
    </location>
</feature>
<accession>A0A6A0H636</accession>
<organism evidence="3">
    <name type="scientific">Hyalella azteca</name>
    <name type="common">Amphipod</name>
    <dbReference type="NCBI Taxonomy" id="294128"/>
    <lineage>
        <taxon>Eukaryota</taxon>
        <taxon>Metazoa</taxon>
        <taxon>Ecdysozoa</taxon>
        <taxon>Arthropoda</taxon>
        <taxon>Crustacea</taxon>
        <taxon>Multicrustacea</taxon>
        <taxon>Malacostraca</taxon>
        <taxon>Eumalacostraca</taxon>
        <taxon>Peracarida</taxon>
        <taxon>Amphipoda</taxon>
        <taxon>Senticaudata</taxon>
        <taxon>Talitrida</taxon>
        <taxon>Talitroidea</taxon>
        <taxon>Hyalellidae</taxon>
        <taxon>Hyalella</taxon>
    </lineage>
</organism>
<feature type="region of interest" description="Disordered" evidence="2">
    <location>
        <begin position="239"/>
        <end position="311"/>
    </location>
</feature>
<reference evidence="3" key="1">
    <citation type="submission" date="2014-08" db="EMBL/GenBank/DDBJ databases">
        <authorList>
            <person name="Murali S."/>
            <person name="Richards S."/>
            <person name="Bandaranaike D."/>
            <person name="Bellair M."/>
            <person name="Blankenburg K."/>
            <person name="Chao H."/>
            <person name="Dinh H."/>
            <person name="Doddapaneni H."/>
            <person name="Dugan-Rocha S."/>
            <person name="Elkadiri S."/>
            <person name="Gnanaolivu R."/>
            <person name="Hughes D."/>
            <person name="Lee S."/>
            <person name="Li M."/>
            <person name="Ming W."/>
            <person name="Munidasa M."/>
            <person name="Muniz J."/>
            <person name="Nguyen L."/>
            <person name="Osuji N."/>
            <person name="Pu L.-L."/>
            <person name="Puazo M."/>
            <person name="Skinner E."/>
            <person name="Qu C."/>
            <person name="Quiroz J."/>
            <person name="Raj R."/>
            <person name="Weissenberger G."/>
            <person name="Xin Y."/>
            <person name="Zou X."/>
            <person name="Han Y."/>
            <person name="Worley K."/>
            <person name="Muzny D."/>
            <person name="Gibbs R."/>
        </authorList>
    </citation>
    <scope>NUCLEOTIDE SEQUENCE</scope>
    <source>
        <strain evidence="3">HAZT.00-mixed</strain>
        <tissue evidence="3">Whole organism</tissue>
    </source>
</reference>
<dbReference type="Gene3D" id="2.130.10.10">
    <property type="entry name" value="YVTN repeat-like/Quinoprotein amine dehydrogenase"/>
    <property type="match status" value="1"/>
</dbReference>
<gene>
    <name evidence="3" type="ORF">HAZT_HAZT003404</name>
</gene>
<protein>
    <recommendedName>
        <fullName evidence="4">Guanine nucleotide-binding protein subunit beta-like protein</fullName>
    </recommendedName>
</protein>
<evidence type="ECO:0008006" key="4">
    <source>
        <dbReference type="Google" id="ProtNLM"/>
    </source>
</evidence>
<dbReference type="InterPro" id="IPR015943">
    <property type="entry name" value="WD40/YVTN_repeat-like_dom_sf"/>
</dbReference>
<dbReference type="Proteomes" id="UP000711488">
    <property type="component" value="Unassembled WGS sequence"/>
</dbReference>
<dbReference type="PANTHER" id="PTHR44099:SF4">
    <property type="entry name" value="RABCONNECTIN-3B, ISOFORM A"/>
    <property type="match status" value="1"/>
</dbReference>
<dbReference type="InterPro" id="IPR036322">
    <property type="entry name" value="WD40_repeat_dom_sf"/>
</dbReference>